<reference evidence="1" key="1">
    <citation type="submission" date="2022-11" db="EMBL/GenBank/DDBJ databases">
        <title>Marilongibacter aestuarii gen. nov., sp. nov., isolated from tidal flat sediment.</title>
        <authorList>
            <person name="Jiayan W."/>
        </authorList>
    </citation>
    <scope>NUCLEOTIDE SEQUENCE</scope>
    <source>
        <strain evidence="1">Z1-6</strain>
    </source>
</reference>
<dbReference type="RefSeq" id="WP_343332378.1">
    <property type="nucleotide sequence ID" value="NZ_JAPOHD010000012.1"/>
</dbReference>
<dbReference type="Proteomes" id="UP001145087">
    <property type="component" value="Unassembled WGS sequence"/>
</dbReference>
<dbReference type="InterPro" id="IPR027417">
    <property type="entry name" value="P-loop_NTPase"/>
</dbReference>
<sequence>MAKLDFNKLPVTTLFGSRWSNFQNATKGKKIDKEYQTKYALTKGLCGLLSVTHPIENRIYKKKVEQLEMKNDPVFILGHWRSGTTFVHNVLSKDKNFGYNTTYQTIFSSAMLFGQAMFKSVMGSVMPDKRPTDNMELNVDQPQEEEFALSNLTTASFYNFWFFPQDTLEYCEKYLLMNDISEKERAEFRREFQRLVKTALYNTSGNTFLSKNPPHTGRVNEIIELYPNAKFIYLVRNPYTVFESTRSFFTNTIQPLKFQNISHHQLEENIIEVYKRLYNKYEADKALIPEGNLIEVRFEDFEADAFNQTAEIYKTLNLPDFEKAAPAIKDYIGEKKGHKKTRYDYDKQTISKVNENWAFAIDQWGYEKIEG</sequence>
<dbReference type="SUPFAM" id="SSF52540">
    <property type="entry name" value="P-loop containing nucleoside triphosphate hydrolases"/>
    <property type="match status" value="1"/>
</dbReference>
<name>A0A9X3F581_9BACT</name>
<comment type="caution">
    <text evidence="1">The sequence shown here is derived from an EMBL/GenBank/DDBJ whole genome shotgun (WGS) entry which is preliminary data.</text>
</comment>
<gene>
    <name evidence="1" type="ORF">OU798_06820</name>
</gene>
<evidence type="ECO:0000313" key="1">
    <source>
        <dbReference type="EMBL" id="MCY1720047.1"/>
    </source>
</evidence>
<dbReference type="AlphaFoldDB" id="A0A9X3F581"/>
<proteinExistence type="predicted"/>
<evidence type="ECO:0000313" key="2">
    <source>
        <dbReference type="Proteomes" id="UP001145087"/>
    </source>
</evidence>
<dbReference type="InterPro" id="IPR052736">
    <property type="entry name" value="Stf3_sulfotransferase"/>
</dbReference>
<protein>
    <submittedName>
        <fullName evidence="1">Sulfotransferase</fullName>
    </submittedName>
</protein>
<keyword evidence="2" id="KW-1185">Reference proteome</keyword>
<dbReference type="Gene3D" id="3.40.50.300">
    <property type="entry name" value="P-loop containing nucleotide triphosphate hydrolases"/>
    <property type="match status" value="1"/>
</dbReference>
<organism evidence="1 2">
    <name type="scientific">Draconibacterium aestuarii</name>
    <dbReference type="NCBI Taxonomy" id="2998507"/>
    <lineage>
        <taxon>Bacteria</taxon>
        <taxon>Pseudomonadati</taxon>
        <taxon>Bacteroidota</taxon>
        <taxon>Bacteroidia</taxon>
        <taxon>Marinilabiliales</taxon>
        <taxon>Prolixibacteraceae</taxon>
        <taxon>Draconibacterium</taxon>
    </lineage>
</organism>
<accession>A0A9X3F581</accession>
<dbReference type="EMBL" id="JAPOHD010000012">
    <property type="protein sequence ID" value="MCY1720047.1"/>
    <property type="molecule type" value="Genomic_DNA"/>
</dbReference>
<dbReference type="Pfam" id="PF13469">
    <property type="entry name" value="Sulfotransfer_3"/>
    <property type="match status" value="1"/>
</dbReference>
<dbReference type="PANTHER" id="PTHR36451">
    <property type="entry name" value="PAPS-DEPENDENT SULFOTRANSFERASE STF3"/>
    <property type="match status" value="1"/>
</dbReference>
<dbReference type="PANTHER" id="PTHR36451:SF1">
    <property type="entry name" value="OMEGA-HYDROXY-BETA-DIHYDROMENAQUINONE-9 SULFOTRANSFERASE STF3"/>
    <property type="match status" value="1"/>
</dbReference>